<evidence type="ECO:0000313" key="3">
    <source>
        <dbReference type="EMBL" id="MBP3967247.1"/>
    </source>
</evidence>
<dbReference type="PANTHER" id="PTHR46390">
    <property type="entry name" value="MANNOSE-1-PHOSPHATE GUANYLYLTRANSFERASE"/>
    <property type="match status" value="1"/>
</dbReference>
<name>A0ABS5CN08_9BACL</name>
<dbReference type="Gene3D" id="2.60.120.10">
    <property type="entry name" value="Jelly Rolls"/>
    <property type="match status" value="1"/>
</dbReference>
<dbReference type="CDD" id="cd02213">
    <property type="entry name" value="cupin_PMI_typeII_C"/>
    <property type="match status" value="1"/>
</dbReference>
<feature type="domain" description="Nucleotidyl transferase" evidence="1">
    <location>
        <begin position="4"/>
        <end position="273"/>
    </location>
</feature>
<keyword evidence="4" id="KW-1185">Reference proteome</keyword>
<accession>A0ABS5CN08</accession>
<dbReference type="Pfam" id="PF01050">
    <property type="entry name" value="MannoseP_isomer"/>
    <property type="match status" value="1"/>
</dbReference>
<dbReference type="InterPro" id="IPR029044">
    <property type="entry name" value="Nucleotide-diphossugar_trans"/>
</dbReference>
<dbReference type="InterPro" id="IPR005835">
    <property type="entry name" value="NTP_transferase_dom"/>
</dbReference>
<reference evidence="3 4" key="1">
    <citation type="submission" date="2021-04" db="EMBL/GenBank/DDBJ databases">
        <title>Paenibacillus sp. DLE-14 whole genome sequence.</title>
        <authorList>
            <person name="Ham Y.J."/>
        </authorList>
    </citation>
    <scope>NUCLEOTIDE SEQUENCE [LARGE SCALE GENOMIC DNA]</scope>
    <source>
        <strain evidence="3 4">DLE-14</strain>
    </source>
</reference>
<dbReference type="InterPro" id="IPR014710">
    <property type="entry name" value="RmlC-like_jellyroll"/>
</dbReference>
<dbReference type="SUPFAM" id="SSF53448">
    <property type="entry name" value="Nucleotide-diphospho-sugar transferases"/>
    <property type="match status" value="1"/>
</dbReference>
<comment type="caution">
    <text evidence="3">The sequence shown here is derived from an EMBL/GenBank/DDBJ whole genome shotgun (WGS) entry which is preliminary data.</text>
</comment>
<sequence length="458" mass="51689">MRIILLSGGSGKRLWPLSNDYRSKQFIKVMAAQDWSEVAQTSMIQRVWAKLKEHGLAQYTVIAASKAQQEIIQSQIGHEIPLVLEPSRKDTFPAICLASSFLSSEMKVDADEVIVVMPVDVDADDSFFASIKQLAIQFNDTVGNLGLMGLTPTYPSEKFGYILAGAVHEQSKLLQIDRFVEKPSAEEAAVLINQGALWNCGVFAFRLQYMLDLLKAGSWPADYGSLQLQYANLPSISFDYQVVERERNILVYPYDGRWSDLGTWDEWTETMPQHLNGKGIISEDSVNTYIINELQIPVVVMGITDAIVAASPDGILVIDRASSPRLKDLVQPISMRPMYEETEYGWYRVIDEENQPDGRQIVTKRVHIWAGKQISYHKHEFRDEIWTFISGTAEVLVNERRLLAKAGDVIHIPAGSKHAIKAIDPVNLIEVQIGDHIGESDICRYEYDWDERKQARKG</sequence>
<gene>
    <name evidence="3" type="ORF">I8J30_31715</name>
</gene>
<evidence type="ECO:0000259" key="2">
    <source>
        <dbReference type="Pfam" id="PF01050"/>
    </source>
</evidence>
<evidence type="ECO:0000313" key="4">
    <source>
        <dbReference type="Proteomes" id="UP000673394"/>
    </source>
</evidence>
<organism evidence="3 4">
    <name type="scientific">Paenibacillus lignilyticus</name>
    <dbReference type="NCBI Taxonomy" id="1172615"/>
    <lineage>
        <taxon>Bacteria</taxon>
        <taxon>Bacillati</taxon>
        <taxon>Bacillota</taxon>
        <taxon>Bacilli</taxon>
        <taxon>Bacillales</taxon>
        <taxon>Paenibacillaceae</taxon>
        <taxon>Paenibacillus</taxon>
    </lineage>
</organism>
<dbReference type="PANTHER" id="PTHR46390:SF1">
    <property type="entry name" value="MANNOSE-1-PHOSPHATE GUANYLYLTRANSFERASE"/>
    <property type="match status" value="1"/>
</dbReference>
<dbReference type="InterPro" id="IPR051161">
    <property type="entry name" value="Mannose-6P_isomerase_type2"/>
</dbReference>
<protein>
    <submittedName>
        <fullName evidence="3">Cupin domain-containing protein</fullName>
    </submittedName>
</protein>
<evidence type="ECO:0000259" key="1">
    <source>
        <dbReference type="Pfam" id="PF00483"/>
    </source>
</evidence>
<dbReference type="InterPro" id="IPR001538">
    <property type="entry name" value="Man6P_isomerase-2_C"/>
</dbReference>
<dbReference type="Gene3D" id="3.90.550.10">
    <property type="entry name" value="Spore Coat Polysaccharide Biosynthesis Protein SpsA, Chain A"/>
    <property type="match status" value="1"/>
</dbReference>
<dbReference type="Pfam" id="PF00483">
    <property type="entry name" value="NTP_transferase"/>
    <property type="match status" value="1"/>
</dbReference>
<dbReference type="InterPro" id="IPR011051">
    <property type="entry name" value="RmlC_Cupin_sf"/>
</dbReference>
<proteinExistence type="predicted"/>
<dbReference type="EMBL" id="JAGKSP010000036">
    <property type="protein sequence ID" value="MBP3967247.1"/>
    <property type="molecule type" value="Genomic_DNA"/>
</dbReference>
<feature type="domain" description="Mannose-6-phosphate isomerase type II C-terminal" evidence="2">
    <location>
        <begin position="344"/>
        <end position="446"/>
    </location>
</feature>
<dbReference type="RefSeq" id="WP_210664352.1">
    <property type="nucleotide sequence ID" value="NZ_JAGKSP010000036.1"/>
</dbReference>
<dbReference type="Proteomes" id="UP000673394">
    <property type="component" value="Unassembled WGS sequence"/>
</dbReference>
<dbReference type="SUPFAM" id="SSF51182">
    <property type="entry name" value="RmlC-like cupins"/>
    <property type="match status" value="1"/>
</dbReference>